<keyword evidence="2" id="KW-0963">Cytoplasm</keyword>
<dbReference type="AlphaFoldDB" id="A0A2W5AZE6"/>
<dbReference type="GO" id="GO:0005737">
    <property type="term" value="C:cytoplasm"/>
    <property type="evidence" value="ECO:0007669"/>
    <property type="project" value="UniProtKB-SubCell"/>
</dbReference>
<dbReference type="InterPro" id="IPR005627">
    <property type="entry name" value="CutC-like"/>
</dbReference>
<dbReference type="GO" id="GO:0005507">
    <property type="term" value="F:copper ion binding"/>
    <property type="evidence" value="ECO:0007669"/>
    <property type="project" value="TreeGrafter"/>
</dbReference>
<organism evidence="3 4">
    <name type="scientific">Sphingomonas taxi</name>
    <dbReference type="NCBI Taxonomy" id="1549858"/>
    <lineage>
        <taxon>Bacteria</taxon>
        <taxon>Pseudomonadati</taxon>
        <taxon>Pseudomonadota</taxon>
        <taxon>Alphaproteobacteria</taxon>
        <taxon>Sphingomonadales</taxon>
        <taxon>Sphingomonadaceae</taxon>
        <taxon>Sphingomonas</taxon>
    </lineage>
</organism>
<dbReference type="Pfam" id="PF03932">
    <property type="entry name" value="CutC"/>
    <property type="match status" value="1"/>
</dbReference>
<accession>A0A2W5AZE6</accession>
<comment type="similarity">
    <text evidence="1 2">Belongs to the CutC family.</text>
</comment>
<dbReference type="EMBL" id="QFMX01000002">
    <property type="protein sequence ID" value="PZO76445.1"/>
    <property type="molecule type" value="Genomic_DNA"/>
</dbReference>
<dbReference type="SUPFAM" id="SSF110395">
    <property type="entry name" value="CutC-like"/>
    <property type="match status" value="1"/>
</dbReference>
<comment type="caution">
    <text evidence="3">The sequence shown here is derived from an EMBL/GenBank/DDBJ whole genome shotgun (WGS) entry which is preliminary data.</text>
</comment>
<name>A0A2W5AZE6_9SPHN</name>
<dbReference type="InterPro" id="IPR036822">
    <property type="entry name" value="CutC-like_dom_sf"/>
</dbReference>
<comment type="subcellular location">
    <subcellularLocation>
        <location evidence="2">Cytoplasm</location>
    </subcellularLocation>
</comment>
<reference evidence="3 4" key="1">
    <citation type="submission" date="2017-08" db="EMBL/GenBank/DDBJ databases">
        <title>Infants hospitalized years apart are colonized by the same room-sourced microbial strains.</title>
        <authorList>
            <person name="Brooks B."/>
            <person name="Olm M.R."/>
            <person name="Firek B.A."/>
            <person name="Baker R."/>
            <person name="Thomas B.C."/>
            <person name="Morowitz M.J."/>
            <person name="Banfield J.F."/>
        </authorList>
    </citation>
    <scope>NUCLEOTIDE SEQUENCE [LARGE SCALE GENOMIC DNA]</scope>
    <source>
        <strain evidence="3">S2_018_000_R3_119</strain>
    </source>
</reference>
<evidence type="ECO:0000313" key="4">
    <source>
        <dbReference type="Proteomes" id="UP000249555"/>
    </source>
</evidence>
<dbReference type="Proteomes" id="UP000249555">
    <property type="component" value="Unassembled WGS sequence"/>
</dbReference>
<protein>
    <recommendedName>
        <fullName evidence="2">PF03932 family protein CutC</fullName>
    </recommendedName>
</protein>
<sequence>MTLEICVDDIAGLDAAVAGGGDRIELCAALALGGLTPSPSLIAAATTIPIPVHLLARPREGGFHYTAREAAMIAADITAASDSGLAGVVIGASRKDHSLDTDLLAELVAHARTLGKARGTPLSLTLHRAIDLCDDMPAALDAAIALGFDRVLTSGGQPKAIDGLATLATLHRRAAGRIIILAGSGVDADNVLEILATGIGEMHASCGSLVVSSDEDGTSATAARERQFGFAPAARRHTDVTRVRNLKSVLCNTVGQVA</sequence>
<evidence type="ECO:0000256" key="1">
    <source>
        <dbReference type="ARBA" id="ARBA00007768"/>
    </source>
</evidence>
<evidence type="ECO:0000313" key="3">
    <source>
        <dbReference type="EMBL" id="PZO76445.1"/>
    </source>
</evidence>
<evidence type="ECO:0000256" key="2">
    <source>
        <dbReference type="HAMAP-Rule" id="MF_00795"/>
    </source>
</evidence>
<dbReference type="HAMAP" id="MF_00795">
    <property type="entry name" value="CutC"/>
    <property type="match status" value="1"/>
</dbReference>
<gene>
    <name evidence="2" type="primary">cutC</name>
    <name evidence="3" type="ORF">DI640_02535</name>
</gene>
<dbReference type="Gene3D" id="3.20.20.380">
    <property type="entry name" value="Copper homeostasis (CutC) domain"/>
    <property type="match status" value="1"/>
</dbReference>
<dbReference type="PANTHER" id="PTHR12598">
    <property type="entry name" value="COPPER HOMEOSTASIS PROTEIN CUTC"/>
    <property type="match status" value="1"/>
</dbReference>
<dbReference type="PANTHER" id="PTHR12598:SF0">
    <property type="entry name" value="COPPER HOMEOSTASIS PROTEIN CUTC HOMOLOG"/>
    <property type="match status" value="1"/>
</dbReference>
<comment type="caution">
    <text evidence="2">Once thought to be involved in copper homeostasis, experiments in E.coli have shown this is not the case.</text>
</comment>
<proteinExistence type="inferred from homology"/>